<keyword evidence="1" id="KW-0805">Transcription regulation</keyword>
<dbReference type="Pfam" id="PF00249">
    <property type="entry name" value="Myb_DNA-binding"/>
    <property type="match status" value="1"/>
</dbReference>
<gene>
    <name evidence="6" type="ORF">HINF_LOCUS18543</name>
    <name evidence="7" type="ORF">HINF_LOCUS68382</name>
</gene>
<keyword evidence="8" id="KW-1185">Reference proteome</keyword>
<proteinExistence type="predicted"/>
<dbReference type="InterPro" id="IPR001005">
    <property type="entry name" value="SANT/Myb"/>
</dbReference>
<evidence type="ECO:0000256" key="1">
    <source>
        <dbReference type="ARBA" id="ARBA00023015"/>
    </source>
</evidence>
<evidence type="ECO:0008006" key="9">
    <source>
        <dbReference type="Google" id="ProtNLM"/>
    </source>
</evidence>
<feature type="domain" description="HTH myb-type" evidence="5">
    <location>
        <begin position="1"/>
        <end position="57"/>
    </location>
</feature>
<sequence length="75" mass="9450">MNVIKRYWNKWTEQEERIFEKALKEFGKDFQAISELMKTRSYRQVRSHYYNSREQDKRKQCQDNKQYQLICYDTV</sequence>
<dbReference type="GO" id="GO:0003677">
    <property type="term" value="F:DNA binding"/>
    <property type="evidence" value="ECO:0007669"/>
    <property type="project" value="InterPro"/>
</dbReference>
<name>A0AA86U599_9EUKA</name>
<evidence type="ECO:0000259" key="4">
    <source>
        <dbReference type="PROSITE" id="PS51293"/>
    </source>
</evidence>
<dbReference type="CDD" id="cd00167">
    <property type="entry name" value="SANT"/>
    <property type="match status" value="1"/>
</dbReference>
<evidence type="ECO:0000313" key="8">
    <source>
        <dbReference type="Proteomes" id="UP001642409"/>
    </source>
</evidence>
<dbReference type="InterPro" id="IPR017884">
    <property type="entry name" value="SANT_dom"/>
</dbReference>
<evidence type="ECO:0000313" key="6">
    <source>
        <dbReference type="EMBL" id="CAI9930898.1"/>
    </source>
</evidence>
<dbReference type="InterPro" id="IPR006447">
    <property type="entry name" value="Myb_dom_plants"/>
</dbReference>
<dbReference type="Gene3D" id="1.10.10.60">
    <property type="entry name" value="Homeodomain-like"/>
    <property type="match status" value="1"/>
</dbReference>
<evidence type="ECO:0000256" key="2">
    <source>
        <dbReference type="ARBA" id="ARBA00023163"/>
    </source>
</evidence>
<dbReference type="InterPro" id="IPR009057">
    <property type="entry name" value="Homeodomain-like_sf"/>
</dbReference>
<dbReference type="NCBIfam" id="TIGR01557">
    <property type="entry name" value="myb_SHAQKYF"/>
    <property type="match status" value="1"/>
</dbReference>
<comment type="caution">
    <text evidence="6">The sequence shown here is derived from an EMBL/GenBank/DDBJ whole genome shotgun (WGS) entry which is preliminary data.</text>
</comment>
<dbReference type="EMBL" id="CATOUU010000466">
    <property type="protein sequence ID" value="CAI9930898.1"/>
    <property type="molecule type" value="Genomic_DNA"/>
</dbReference>
<dbReference type="AlphaFoldDB" id="A0AA86U599"/>
<evidence type="ECO:0000256" key="3">
    <source>
        <dbReference type="ARBA" id="ARBA00023242"/>
    </source>
</evidence>
<dbReference type="EMBL" id="CAXDID020000485">
    <property type="protein sequence ID" value="CAL6096340.1"/>
    <property type="molecule type" value="Genomic_DNA"/>
</dbReference>
<reference evidence="7 8" key="2">
    <citation type="submission" date="2024-07" db="EMBL/GenBank/DDBJ databases">
        <authorList>
            <person name="Akdeniz Z."/>
        </authorList>
    </citation>
    <scope>NUCLEOTIDE SEQUENCE [LARGE SCALE GENOMIC DNA]</scope>
</reference>
<evidence type="ECO:0000259" key="5">
    <source>
        <dbReference type="PROSITE" id="PS51294"/>
    </source>
</evidence>
<protein>
    <recommendedName>
        <fullName evidence="9">SANT domain-containing protein</fullName>
    </recommendedName>
</protein>
<reference evidence="6" key="1">
    <citation type="submission" date="2023-06" db="EMBL/GenBank/DDBJ databases">
        <authorList>
            <person name="Kurt Z."/>
        </authorList>
    </citation>
    <scope>NUCLEOTIDE SEQUENCE</scope>
</reference>
<accession>A0AA86U599</accession>
<feature type="domain" description="SANT" evidence="4">
    <location>
        <begin position="9"/>
        <end position="57"/>
    </location>
</feature>
<dbReference type="SMART" id="SM00717">
    <property type="entry name" value="SANT"/>
    <property type="match status" value="1"/>
</dbReference>
<dbReference type="Proteomes" id="UP001642409">
    <property type="component" value="Unassembled WGS sequence"/>
</dbReference>
<evidence type="ECO:0000313" key="7">
    <source>
        <dbReference type="EMBL" id="CAL6096340.1"/>
    </source>
</evidence>
<dbReference type="PROSITE" id="PS51294">
    <property type="entry name" value="HTH_MYB"/>
    <property type="match status" value="1"/>
</dbReference>
<organism evidence="6">
    <name type="scientific">Hexamita inflata</name>
    <dbReference type="NCBI Taxonomy" id="28002"/>
    <lineage>
        <taxon>Eukaryota</taxon>
        <taxon>Metamonada</taxon>
        <taxon>Diplomonadida</taxon>
        <taxon>Hexamitidae</taxon>
        <taxon>Hexamitinae</taxon>
        <taxon>Hexamita</taxon>
    </lineage>
</organism>
<dbReference type="SUPFAM" id="SSF46689">
    <property type="entry name" value="Homeodomain-like"/>
    <property type="match status" value="1"/>
</dbReference>
<keyword evidence="2" id="KW-0804">Transcription</keyword>
<dbReference type="PROSITE" id="PS51293">
    <property type="entry name" value="SANT"/>
    <property type="match status" value="1"/>
</dbReference>
<dbReference type="InterPro" id="IPR017930">
    <property type="entry name" value="Myb_dom"/>
</dbReference>
<keyword evidence="3" id="KW-0539">Nucleus</keyword>